<gene>
    <name evidence="5" type="ORF">GCM10012280_54980</name>
</gene>
<evidence type="ECO:0000313" key="6">
    <source>
        <dbReference type="Proteomes" id="UP000641932"/>
    </source>
</evidence>
<keyword evidence="3 5" id="KW-0808">Transferase</keyword>
<evidence type="ECO:0000313" key="5">
    <source>
        <dbReference type="EMBL" id="GGO96147.1"/>
    </source>
</evidence>
<sequence>MSSVTVVVPAYNYARYLPGCVEAALAEEGLDVRVLVIDDCSSDDTPEVTAELARDPRVSCLRHEANQGHVVTINEGLAAVTTDYTALVSADDLLTPGALGRAVRVLEENSGVGFVYGRALRFVSGRPLPSARADGSRAVVVPGGQWVERVCRAARSPILSPEVVMRTSLSHEAGGYDPRLPHAGDLAMWLRLASRADVAWLPRADQAFYRVHDSNMHHSVFDGRRRLDQLIAAYDVFLEKEGPRLGGRESARLDGLAKRAVARWCVRKAVTALDEGRREVDGMTVEELHEVAAGLTDLRRLPEYPALRLRLRLGARRCGRLRPLTSLLTLSYPRAWVRWHSRRLRPV</sequence>
<dbReference type="PANTHER" id="PTHR43685:SF5">
    <property type="entry name" value="GLYCOSYLTRANSFERASE EPSE-RELATED"/>
    <property type="match status" value="1"/>
</dbReference>
<evidence type="ECO:0000259" key="4">
    <source>
        <dbReference type="Pfam" id="PF00535"/>
    </source>
</evidence>
<protein>
    <submittedName>
        <fullName evidence="5">Glycosyl transferase</fullName>
    </submittedName>
</protein>
<dbReference type="RefSeq" id="WP_189134505.1">
    <property type="nucleotide sequence ID" value="NZ_BMMS01000028.1"/>
</dbReference>
<feature type="domain" description="Glycosyltransferase 2-like" evidence="4">
    <location>
        <begin position="5"/>
        <end position="130"/>
    </location>
</feature>
<keyword evidence="2" id="KW-0328">Glycosyltransferase</keyword>
<evidence type="ECO:0000256" key="2">
    <source>
        <dbReference type="ARBA" id="ARBA00022676"/>
    </source>
</evidence>
<name>A0A917ZUK4_9ACTN</name>
<evidence type="ECO:0000256" key="1">
    <source>
        <dbReference type="ARBA" id="ARBA00006739"/>
    </source>
</evidence>
<dbReference type="InterPro" id="IPR050834">
    <property type="entry name" value="Glycosyltransf_2"/>
</dbReference>
<reference evidence="5" key="2">
    <citation type="submission" date="2020-09" db="EMBL/GenBank/DDBJ databases">
        <authorList>
            <person name="Sun Q."/>
            <person name="Zhou Y."/>
        </authorList>
    </citation>
    <scope>NUCLEOTIDE SEQUENCE</scope>
    <source>
        <strain evidence="5">CGMCC 4.7201</strain>
    </source>
</reference>
<dbReference type="PANTHER" id="PTHR43685">
    <property type="entry name" value="GLYCOSYLTRANSFERASE"/>
    <property type="match status" value="1"/>
</dbReference>
<accession>A0A917ZUK4</accession>
<dbReference type="SUPFAM" id="SSF53448">
    <property type="entry name" value="Nucleotide-diphospho-sugar transferases"/>
    <property type="match status" value="1"/>
</dbReference>
<dbReference type="Gene3D" id="3.90.550.10">
    <property type="entry name" value="Spore Coat Polysaccharide Biosynthesis Protein SpsA, Chain A"/>
    <property type="match status" value="1"/>
</dbReference>
<dbReference type="Proteomes" id="UP000641932">
    <property type="component" value="Unassembled WGS sequence"/>
</dbReference>
<keyword evidence="6" id="KW-1185">Reference proteome</keyword>
<evidence type="ECO:0000256" key="3">
    <source>
        <dbReference type="ARBA" id="ARBA00022679"/>
    </source>
</evidence>
<reference evidence="5" key="1">
    <citation type="journal article" date="2014" name="Int. J. Syst. Evol. Microbiol.">
        <title>Complete genome sequence of Corynebacterium casei LMG S-19264T (=DSM 44701T), isolated from a smear-ripened cheese.</title>
        <authorList>
            <consortium name="US DOE Joint Genome Institute (JGI-PGF)"/>
            <person name="Walter F."/>
            <person name="Albersmeier A."/>
            <person name="Kalinowski J."/>
            <person name="Ruckert C."/>
        </authorList>
    </citation>
    <scope>NUCLEOTIDE SEQUENCE</scope>
    <source>
        <strain evidence="5">CGMCC 4.7201</strain>
    </source>
</reference>
<proteinExistence type="inferred from homology"/>
<dbReference type="Pfam" id="PF00535">
    <property type="entry name" value="Glycos_transf_2"/>
    <property type="match status" value="1"/>
</dbReference>
<dbReference type="GO" id="GO:0016757">
    <property type="term" value="F:glycosyltransferase activity"/>
    <property type="evidence" value="ECO:0007669"/>
    <property type="project" value="UniProtKB-KW"/>
</dbReference>
<organism evidence="5 6">
    <name type="scientific">Wenjunlia tyrosinilytica</name>
    <dbReference type="NCBI Taxonomy" id="1544741"/>
    <lineage>
        <taxon>Bacteria</taxon>
        <taxon>Bacillati</taxon>
        <taxon>Actinomycetota</taxon>
        <taxon>Actinomycetes</taxon>
        <taxon>Kitasatosporales</taxon>
        <taxon>Streptomycetaceae</taxon>
        <taxon>Wenjunlia</taxon>
    </lineage>
</organism>
<comment type="similarity">
    <text evidence="1">Belongs to the glycosyltransferase 2 family.</text>
</comment>
<comment type="caution">
    <text evidence="5">The sequence shown here is derived from an EMBL/GenBank/DDBJ whole genome shotgun (WGS) entry which is preliminary data.</text>
</comment>
<dbReference type="AlphaFoldDB" id="A0A917ZUK4"/>
<dbReference type="InterPro" id="IPR029044">
    <property type="entry name" value="Nucleotide-diphossugar_trans"/>
</dbReference>
<dbReference type="EMBL" id="BMMS01000028">
    <property type="protein sequence ID" value="GGO96147.1"/>
    <property type="molecule type" value="Genomic_DNA"/>
</dbReference>
<dbReference type="InterPro" id="IPR001173">
    <property type="entry name" value="Glyco_trans_2-like"/>
</dbReference>
<dbReference type="CDD" id="cd00761">
    <property type="entry name" value="Glyco_tranf_GTA_type"/>
    <property type="match status" value="1"/>
</dbReference>